<reference evidence="1 2" key="1">
    <citation type="journal article" date="2007" name="Virus Genes">
        <title>Genome sequence of Leucania seperata nucleopolyhedrovirus.</title>
        <authorList>
            <person name="Xiao H."/>
            <person name="Qi Y."/>
        </authorList>
    </citation>
    <scope>NUCLEOTIDE SEQUENCE [LARGE SCALE GENOMIC DNA]</scope>
    <source>
        <strain evidence="1 2">AH1</strain>
    </source>
</reference>
<evidence type="ECO:0000313" key="2">
    <source>
        <dbReference type="Proteomes" id="UP000201737"/>
    </source>
</evidence>
<evidence type="ECO:0000313" key="1">
    <source>
        <dbReference type="EMBL" id="AAR28783.1"/>
    </source>
</evidence>
<dbReference type="Proteomes" id="UP000201737">
    <property type="component" value="Segment"/>
</dbReference>
<dbReference type="GeneID" id="5176327"/>
<reference evidence="1 2" key="2">
    <citation type="journal article" date="2007" name="Virus Res.">
        <title>P13 of Leucania separata multiple nuclear polyhedrosis virus affected the polyhedra and budded virions yields of AcMNPV.</title>
        <authorList>
            <person name="Du E.Q."/>
            <person name="Yan F."/>
            <person name="Jin W.X."/>
            <person name="Lu N."/>
            <person name="Xiao H.Z."/>
            <person name="Lu S.Y."/>
            <person name="Qi Y.P."/>
        </authorList>
    </citation>
    <scope>NUCLEOTIDE SEQUENCE [LARGE SCALE GENOMIC DNA]</scope>
    <source>
        <strain evidence="1 2">AH1</strain>
    </source>
</reference>
<sequence length="73" mass="8267">MLMSSRPRSSAIVMVICALLSIFKNQMNCYYYYISSKRSLSVAFGSIPFDSIRPDSSIRFVRGDGGWILTTFL</sequence>
<name>Q0ILA0_NPVLS</name>
<keyword evidence="2" id="KW-1185">Reference proteome</keyword>
<proteinExistence type="predicted"/>
<dbReference type="EMBL" id="AY394490">
    <property type="protein sequence ID" value="AAR28783.1"/>
    <property type="molecule type" value="Genomic_DNA"/>
</dbReference>
<dbReference type="RefSeq" id="YP_758316.1">
    <property type="nucleotide sequence ID" value="NC_008348.1"/>
</dbReference>
<protein>
    <submittedName>
        <fullName evidence="1">ORF19</fullName>
    </submittedName>
</protein>
<accession>Q0ILA0</accession>
<dbReference type="KEGG" id="vg:5176327"/>
<organismHost>
    <name type="scientific">Lepidoptera</name>
    <name type="common">moths &amp; butterflies</name>
    <dbReference type="NCBI Taxonomy" id="7088"/>
</organismHost>
<organism evidence="1 2">
    <name type="scientific">Leucania separata nucleopolyhedrovirus</name>
    <name type="common">LsNPV</name>
    <dbReference type="NCBI Taxonomy" id="1307956"/>
    <lineage>
        <taxon>Viruses</taxon>
        <taxon>Viruses incertae sedis</taxon>
        <taxon>Naldaviricetes</taxon>
        <taxon>Lefavirales</taxon>
        <taxon>Baculoviridae</taxon>
        <taxon>Alphabaculovirus</taxon>
        <taxon>Alphabaculovirus leseparatae</taxon>
    </lineage>
</organism>